<accession>A0A218MMX6</accession>
<reference evidence="1" key="1">
    <citation type="submission" date="2016-10" db="EMBL/GenBank/DDBJ databases">
        <authorList>
            <person name="Varghese N."/>
        </authorList>
    </citation>
    <scope>NUCLEOTIDE SEQUENCE</scope>
</reference>
<reference evidence="1" key="2">
    <citation type="journal article" date="2017" name="Nat. Commun.">
        <title>Single-virus genomics reveals hidden cosmopolitan and abundant viruses.</title>
        <authorList>
            <person name="Martinez-Hernandez F."/>
            <person name="Fornas O."/>
            <person name="Lluesma Gomez M."/>
            <person name="Bolduc B."/>
            <person name="de la Cruz Pena M.J."/>
            <person name="Martinez J.M."/>
            <person name="Anton J."/>
            <person name="Gasol J.M."/>
            <person name="Rosselli R."/>
            <person name="Rodriguez-Valera F."/>
            <person name="Sullivan M.B."/>
            <person name="Acinas S.G."/>
            <person name="Martinez-Garcia M."/>
        </authorList>
    </citation>
    <scope>NUCLEOTIDE SEQUENCE</scope>
</reference>
<name>A0A218MMX6_9VIRU</name>
<evidence type="ECO:0000313" key="1">
    <source>
        <dbReference type="EMBL" id="ASF00639.1"/>
    </source>
</evidence>
<proteinExistence type="predicted"/>
<protein>
    <submittedName>
        <fullName evidence="1">Uncharacterized protein</fullName>
    </submittedName>
</protein>
<organism evidence="1">
    <name type="scientific">uncultured virus</name>
    <dbReference type="NCBI Taxonomy" id="340016"/>
    <lineage>
        <taxon>Viruses</taxon>
        <taxon>environmental samples</taxon>
    </lineage>
</organism>
<dbReference type="EMBL" id="KY052848">
    <property type="protein sequence ID" value="ASF00639.1"/>
    <property type="molecule type" value="Genomic_DNA"/>
</dbReference>
<sequence length="137" mass="16318">MTKITMITEPDKLLNDRVSVLLVVPDDDIKSQFNNIMKEMDIEVNLYMWELGDPDYDSNIKWLVEVARDVDHVILNCDGMWKDRWIVGYLLQLSHCYFRHMGSTEAFGYNIVNNNKIWDLKYLKEHIEQLKQRKNGH</sequence>